<comment type="caution">
    <text evidence="3">The sequence shown here is derived from an EMBL/GenBank/DDBJ whole genome shotgun (WGS) entry which is preliminary data.</text>
</comment>
<reference evidence="3" key="1">
    <citation type="journal article" date="2014" name="Int. J. Syst. Evol. Microbiol.">
        <title>Complete genome sequence of Corynebacterium casei LMG S-19264T (=DSM 44701T), isolated from a smear-ripened cheese.</title>
        <authorList>
            <consortium name="US DOE Joint Genome Institute (JGI-PGF)"/>
            <person name="Walter F."/>
            <person name="Albersmeier A."/>
            <person name="Kalinowski J."/>
            <person name="Ruckert C."/>
        </authorList>
    </citation>
    <scope>NUCLEOTIDE SEQUENCE</scope>
    <source>
        <strain evidence="3">JCM 4633</strain>
    </source>
</reference>
<feature type="chain" id="PRO_5037019173" evidence="2">
    <location>
        <begin position="37"/>
        <end position="72"/>
    </location>
</feature>
<evidence type="ECO:0000313" key="3">
    <source>
        <dbReference type="EMBL" id="GHC47444.1"/>
    </source>
</evidence>
<accession>A0A918TGS5</accession>
<evidence type="ECO:0000313" key="4">
    <source>
        <dbReference type="Proteomes" id="UP000646244"/>
    </source>
</evidence>
<proteinExistence type="predicted"/>
<gene>
    <name evidence="3" type="ORF">GCM10010507_23730</name>
</gene>
<reference evidence="3" key="2">
    <citation type="submission" date="2020-09" db="EMBL/GenBank/DDBJ databases">
        <authorList>
            <person name="Sun Q."/>
            <person name="Ohkuma M."/>
        </authorList>
    </citation>
    <scope>NUCLEOTIDE SEQUENCE</scope>
    <source>
        <strain evidence="3">JCM 4633</strain>
    </source>
</reference>
<dbReference type="AlphaFoldDB" id="A0A918TGS5"/>
<evidence type="ECO:0000256" key="2">
    <source>
        <dbReference type="SAM" id="SignalP"/>
    </source>
</evidence>
<organism evidence="3 4">
    <name type="scientific">Streptomyces cinnamoneus</name>
    <name type="common">Streptoverticillium cinnamoneum</name>
    <dbReference type="NCBI Taxonomy" id="53446"/>
    <lineage>
        <taxon>Bacteria</taxon>
        <taxon>Bacillati</taxon>
        <taxon>Actinomycetota</taxon>
        <taxon>Actinomycetes</taxon>
        <taxon>Kitasatosporales</taxon>
        <taxon>Streptomycetaceae</taxon>
        <taxon>Streptomyces</taxon>
        <taxon>Streptomyces cinnamoneus group</taxon>
    </lineage>
</organism>
<dbReference type="Proteomes" id="UP000646244">
    <property type="component" value="Unassembled WGS sequence"/>
</dbReference>
<dbReference type="RefSeq" id="WP_190109665.1">
    <property type="nucleotide sequence ID" value="NZ_BMVB01000006.1"/>
</dbReference>
<sequence length="72" mass="7366">MEHVTKPAAAGTHRARMAAGLAAALLALLPAAVVTATTAGWDGAPAQISADGSHKDPKEWNNTLDVPPPKMQ</sequence>
<evidence type="ECO:0000256" key="1">
    <source>
        <dbReference type="SAM" id="MobiDB-lite"/>
    </source>
</evidence>
<name>A0A918TGS5_STRCJ</name>
<dbReference type="EMBL" id="BMVB01000006">
    <property type="protein sequence ID" value="GHC47444.1"/>
    <property type="molecule type" value="Genomic_DNA"/>
</dbReference>
<feature type="signal peptide" evidence="2">
    <location>
        <begin position="1"/>
        <end position="36"/>
    </location>
</feature>
<feature type="region of interest" description="Disordered" evidence="1">
    <location>
        <begin position="43"/>
        <end position="72"/>
    </location>
</feature>
<keyword evidence="2" id="KW-0732">Signal</keyword>
<protein>
    <submittedName>
        <fullName evidence="3">Uncharacterized protein</fullName>
    </submittedName>
</protein>